<evidence type="ECO:0000256" key="4">
    <source>
        <dbReference type="ARBA" id="ARBA00022833"/>
    </source>
</evidence>
<dbReference type="GO" id="GO:0005634">
    <property type="term" value="C:nucleus"/>
    <property type="evidence" value="ECO:0007669"/>
    <property type="project" value="UniProtKB-SubCell"/>
</dbReference>
<feature type="domain" description="HAT C-terminal dimerisation" evidence="7">
    <location>
        <begin position="758"/>
        <end position="837"/>
    </location>
</feature>
<feature type="region of interest" description="Disordered" evidence="6">
    <location>
        <begin position="52"/>
        <end position="124"/>
    </location>
</feature>
<feature type="region of interest" description="Disordered" evidence="6">
    <location>
        <begin position="1"/>
        <end position="29"/>
    </location>
</feature>
<reference evidence="8 9" key="1">
    <citation type="journal article" date="2020" name="ISME J.">
        <title>Uncovering the hidden diversity of litter-decomposition mechanisms in mushroom-forming fungi.</title>
        <authorList>
            <person name="Floudas D."/>
            <person name="Bentzer J."/>
            <person name="Ahren D."/>
            <person name="Johansson T."/>
            <person name="Persson P."/>
            <person name="Tunlid A."/>
        </authorList>
    </citation>
    <scope>NUCLEOTIDE SEQUENCE [LARGE SCALE GENOMIC DNA]</scope>
    <source>
        <strain evidence="8 9">CBS 175.51</strain>
    </source>
</reference>
<dbReference type="InterPro" id="IPR052035">
    <property type="entry name" value="ZnF_BED_domain_contain"/>
</dbReference>
<evidence type="ECO:0000313" key="9">
    <source>
        <dbReference type="Proteomes" id="UP000541558"/>
    </source>
</evidence>
<dbReference type="PANTHER" id="PTHR46481">
    <property type="entry name" value="ZINC FINGER BED DOMAIN-CONTAINING PROTEIN 4"/>
    <property type="match status" value="1"/>
</dbReference>
<keyword evidence="5" id="KW-0539">Nucleus</keyword>
<keyword evidence="3" id="KW-0863">Zinc-finger</keyword>
<keyword evidence="2" id="KW-0479">Metal-binding</keyword>
<gene>
    <name evidence="8" type="ORF">D9611_013768</name>
</gene>
<dbReference type="EMBL" id="JAACJK010000168">
    <property type="protein sequence ID" value="KAF5320636.1"/>
    <property type="molecule type" value="Genomic_DNA"/>
</dbReference>
<feature type="compositionally biased region" description="Low complexity" evidence="6">
    <location>
        <begin position="10"/>
        <end position="20"/>
    </location>
</feature>
<feature type="compositionally biased region" description="Acidic residues" evidence="6">
    <location>
        <begin position="96"/>
        <end position="106"/>
    </location>
</feature>
<dbReference type="InterPro" id="IPR008906">
    <property type="entry name" value="HATC_C_dom"/>
</dbReference>
<dbReference type="Proteomes" id="UP000541558">
    <property type="component" value="Unassembled WGS sequence"/>
</dbReference>
<dbReference type="Pfam" id="PF05699">
    <property type="entry name" value="Dimer_Tnp_hAT"/>
    <property type="match status" value="1"/>
</dbReference>
<comment type="caution">
    <text evidence="8">The sequence shown here is derived from an EMBL/GenBank/DDBJ whole genome shotgun (WGS) entry which is preliminary data.</text>
</comment>
<evidence type="ECO:0000256" key="3">
    <source>
        <dbReference type="ARBA" id="ARBA00022771"/>
    </source>
</evidence>
<dbReference type="InterPro" id="IPR012337">
    <property type="entry name" value="RNaseH-like_sf"/>
</dbReference>
<comment type="subcellular location">
    <subcellularLocation>
        <location evidence="1">Nucleus</location>
    </subcellularLocation>
</comment>
<dbReference type="PANTHER" id="PTHR46481:SF10">
    <property type="entry name" value="ZINC FINGER BED DOMAIN-CONTAINING PROTEIN 39"/>
    <property type="match status" value="1"/>
</dbReference>
<proteinExistence type="predicted"/>
<evidence type="ECO:0000313" key="8">
    <source>
        <dbReference type="EMBL" id="KAF5320636.1"/>
    </source>
</evidence>
<feature type="compositionally biased region" description="Polar residues" evidence="6">
    <location>
        <begin position="59"/>
        <end position="71"/>
    </location>
</feature>
<evidence type="ECO:0000259" key="7">
    <source>
        <dbReference type="Pfam" id="PF05699"/>
    </source>
</evidence>
<dbReference type="GO" id="GO:0046983">
    <property type="term" value="F:protein dimerization activity"/>
    <property type="evidence" value="ECO:0007669"/>
    <property type="project" value="InterPro"/>
</dbReference>
<name>A0A8H5F1Z8_9AGAR</name>
<dbReference type="OrthoDB" id="2677917at2759"/>
<sequence length="876" mass="96857">MANNKKRKASSSINDADANSTKTSKSGRLLKATAKATAKLTAPISTFVKKVKLKEKAKTSASSDAESTAPSQHDDTSPIEVPTDNKDHPISVASSSDEESEDDDGETGGADDLTEAPRPKGMKTPVYAFFKSDPVFQRIDGRPCHVFTCAAAHCRNPTNTVRRYLDTKDSNSTSGLRKHAEKCWGAEALKAAQTAADANTVRSSGILASGSFSGAIDKIFERFGKGRVTYSHRAHTKVESRAECVRWVAESLRPVGVVGDRQFLSISKTGRPDHYIPSPSTVSRDLKNSFVKCRTRIAKYLQEYDGALSFATYAWTSPNHRAFVAFTVHLEHNGVPLSLLLDFVEVPRSHSGMNLAMEFTKLLSDFGIEEKVSTILSVTCDNATNNNSMVTELAKHVDAFPGAAAQTRCFTHVVNLSAKSLIRVFDAPEKEGEEDGGDGRVAAELAMLGEDVVDDDGDADGDLDGELEDKDEDEDELAGVFDAEGWVDERAGMSDAEREVLDTSVAPVRKALWKLRKTSFAIVRSSTILLPRWRELCKQNGLKVRVMPRDVSTRWDSSHDMGAFGLEYRVVVNAITGEKSSGLRDYELAEEEWEIIEELVKVLKVFKHATLFFSRGTPNLASVIPAMDKIDEILTTNSLDDKTFQPCIRAACSLAKKTLNRYYDKTDHSENYRIAMVLHPRFKLDYFRRADWDDEWVQAARTITEDAFNNSYRDRAISGAHTPAVPISSNIPSSAPTGNMFDATFAAPPANAPPPDSELDRYLASPVEASVRDALAWWWERRFVYPRLSRMAMDYLSIPATSVEVERVFSRGRILLNHLRNRLLGQTMCSLMCLNSWSKAGFMKDTDVLAAVRSAEEIPGEEDVRMPAGWDDIVIA</sequence>
<dbReference type="SUPFAM" id="SSF53098">
    <property type="entry name" value="Ribonuclease H-like"/>
    <property type="match status" value="1"/>
</dbReference>
<organism evidence="8 9">
    <name type="scientific">Ephemerocybe angulata</name>
    <dbReference type="NCBI Taxonomy" id="980116"/>
    <lineage>
        <taxon>Eukaryota</taxon>
        <taxon>Fungi</taxon>
        <taxon>Dikarya</taxon>
        <taxon>Basidiomycota</taxon>
        <taxon>Agaricomycotina</taxon>
        <taxon>Agaricomycetes</taxon>
        <taxon>Agaricomycetidae</taxon>
        <taxon>Agaricales</taxon>
        <taxon>Agaricineae</taxon>
        <taxon>Psathyrellaceae</taxon>
        <taxon>Ephemerocybe</taxon>
    </lineage>
</organism>
<dbReference type="GO" id="GO:0008270">
    <property type="term" value="F:zinc ion binding"/>
    <property type="evidence" value="ECO:0007669"/>
    <property type="project" value="UniProtKB-KW"/>
</dbReference>
<evidence type="ECO:0000256" key="6">
    <source>
        <dbReference type="SAM" id="MobiDB-lite"/>
    </source>
</evidence>
<evidence type="ECO:0000256" key="1">
    <source>
        <dbReference type="ARBA" id="ARBA00004123"/>
    </source>
</evidence>
<feature type="region of interest" description="Disordered" evidence="6">
    <location>
        <begin position="453"/>
        <end position="473"/>
    </location>
</feature>
<evidence type="ECO:0000256" key="5">
    <source>
        <dbReference type="ARBA" id="ARBA00023242"/>
    </source>
</evidence>
<keyword evidence="9" id="KW-1185">Reference proteome</keyword>
<dbReference type="SUPFAM" id="SSF140996">
    <property type="entry name" value="Hermes dimerisation domain"/>
    <property type="match status" value="1"/>
</dbReference>
<protein>
    <recommendedName>
        <fullName evidence="7">HAT C-terminal dimerisation domain-containing protein</fullName>
    </recommendedName>
</protein>
<dbReference type="AlphaFoldDB" id="A0A8H5F1Z8"/>
<evidence type="ECO:0000256" key="2">
    <source>
        <dbReference type="ARBA" id="ARBA00022723"/>
    </source>
</evidence>
<accession>A0A8H5F1Z8</accession>
<keyword evidence="4" id="KW-0862">Zinc</keyword>